<protein>
    <submittedName>
        <fullName evidence="3">MerR family transcriptional regulator</fullName>
    </submittedName>
</protein>
<dbReference type="Gene3D" id="1.10.1660.10">
    <property type="match status" value="1"/>
</dbReference>
<feature type="domain" description="HTH merR-type" evidence="2">
    <location>
        <begin position="4"/>
        <end position="73"/>
    </location>
</feature>
<comment type="caution">
    <text evidence="3">The sequence shown here is derived from an EMBL/GenBank/DDBJ whole genome shotgun (WGS) entry which is preliminary data.</text>
</comment>
<proteinExistence type="predicted"/>
<dbReference type="AlphaFoldDB" id="A0A226QJY3"/>
<dbReference type="RefSeq" id="WP_089097614.1">
    <property type="nucleotide sequence ID" value="NZ_NDYL01000002.1"/>
</dbReference>
<sequence length="234" mass="28039">MKSYTLKEAAKKVKVAPRVLKEWEKEFAQYITIPRTKQGARIYNDALLEQFAKIKQWFAEEKTKQEIIQYLQAEQQKQNVGLETTVMEGEVIDIPRPLRHDTYYIAEQVARTMKEEIVGELKKETTEVLEQAMKEMKLYVDEIRENSVSTKQEIHDSLTQYTKTLQQETEEIHEHLENVVTFLQEEKAKREQERKLYEEQIMEREKAFRELVVSFRQAAANTDTKRSNKWWKFW</sequence>
<dbReference type="EMBL" id="NDYL01000002">
    <property type="protein sequence ID" value="OXB91752.1"/>
    <property type="molecule type" value="Genomic_DNA"/>
</dbReference>
<evidence type="ECO:0000256" key="1">
    <source>
        <dbReference type="SAM" id="Coils"/>
    </source>
</evidence>
<organism evidence="3 4">
    <name type="scientific">Parageobacillus galactosidasius</name>
    <dbReference type="NCBI Taxonomy" id="883812"/>
    <lineage>
        <taxon>Bacteria</taxon>
        <taxon>Bacillati</taxon>
        <taxon>Bacillota</taxon>
        <taxon>Bacilli</taxon>
        <taxon>Bacillales</taxon>
        <taxon>Anoxybacillaceae</taxon>
        <taxon>Parageobacillus</taxon>
    </lineage>
</organism>
<dbReference type="Proteomes" id="UP000198394">
    <property type="component" value="Unassembled WGS sequence"/>
</dbReference>
<gene>
    <name evidence="3" type="ORF">B9L23_10495</name>
</gene>
<evidence type="ECO:0000313" key="3">
    <source>
        <dbReference type="EMBL" id="OXB91752.1"/>
    </source>
</evidence>
<dbReference type="GO" id="GO:0003677">
    <property type="term" value="F:DNA binding"/>
    <property type="evidence" value="ECO:0007669"/>
    <property type="project" value="InterPro"/>
</dbReference>
<reference evidence="3 4" key="1">
    <citation type="submission" date="2017-04" db="EMBL/GenBank/DDBJ databases">
        <title>The genome sequence of Parageobacillus galactosidasius DSM 18751.</title>
        <authorList>
            <person name="Ramaloko W.T."/>
            <person name="Koen N."/>
            <person name="Polliack S."/>
            <person name="Aliyu H."/>
            <person name="Lebre P."/>
            <person name="Mohr T."/>
            <person name="Oswald F."/>
            <person name="Zwick M."/>
            <person name="Neumann A."/>
            <person name="Syldatk C."/>
            <person name="Cowan D."/>
            <person name="De Maayer P."/>
        </authorList>
    </citation>
    <scope>NUCLEOTIDE SEQUENCE [LARGE SCALE GENOMIC DNA]</scope>
    <source>
        <strain evidence="3 4">DSM 18751</strain>
    </source>
</reference>
<evidence type="ECO:0000259" key="2">
    <source>
        <dbReference type="Pfam" id="PF13411"/>
    </source>
</evidence>
<dbReference type="Pfam" id="PF13411">
    <property type="entry name" value="MerR_1"/>
    <property type="match status" value="1"/>
</dbReference>
<feature type="coiled-coil region" evidence="1">
    <location>
        <begin position="122"/>
        <end position="203"/>
    </location>
</feature>
<keyword evidence="4" id="KW-1185">Reference proteome</keyword>
<dbReference type="SUPFAM" id="SSF46955">
    <property type="entry name" value="Putative DNA-binding domain"/>
    <property type="match status" value="1"/>
</dbReference>
<dbReference type="GO" id="GO:0006355">
    <property type="term" value="P:regulation of DNA-templated transcription"/>
    <property type="evidence" value="ECO:0007669"/>
    <property type="project" value="InterPro"/>
</dbReference>
<dbReference type="InterPro" id="IPR000551">
    <property type="entry name" value="MerR-type_HTH_dom"/>
</dbReference>
<accession>A0A226QJY3</accession>
<evidence type="ECO:0000313" key="4">
    <source>
        <dbReference type="Proteomes" id="UP000198394"/>
    </source>
</evidence>
<name>A0A226QJY3_9BACL</name>
<keyword evidence="1" id="KW-0175">Coiled coil</keyword>
<dbReference type="InterPro" id="IPR009061">
    <property type="entry name" value="DNA-bd_dom_put_sf"/>
</dbReference>